<dbReference type="InterPro" id="IPR029060">
    <property type="entry name" value="PIN-like_dom_sf"/>
</dbReference>
<gene>
    <name evidence="1" type="ordered locus">Huta_0975</name>
</gene>
<dbReference type="Proteomes" id="UP000002071">
    <property type="component" value="Chromosome"/>
</dbReference>
<dbReference type="KEGG" id="hut:Huta_0975"/>
<organism evidence="1 2">
    <name type="scientific">Halorhabdus utahensis (strain DSM 12940 / JCM 11049 / AX-2)</name>
    <dbReference type="NCBI Taxonomy" id="519442"/>
    <lineage>
        <taxon>Archaea</taxon>
        <taxon>Methanobacteriati</taxon>
        <taxon>Methanobacteriota</taxon>
        <taxon>Stenosarchaea group</taxon>
        <taxon>Halobacteria</taxon>
        <taxon>Halobacteriales</taxon>
        <taxon>Haloarculaceae</taxon>
        <taxon>Halorhabdus</taxon>
    </lineage>
</organism>
<evidence type="ECO:0000313" key="1">
    <source>
        <dbReference type="EMBL" id="ACV11158.1"/>
    </source>
</evidence>
<dbReference type="STRING" id="519442.Huta_0975"/>
<dbReference type="AlphaFoldDB" id="C7NV74"/>
<reference evidence="1 2" key="1">
    <citation type="journal article" date="2009" name="Stand. Genomic Sci.">
        <title>Complete genome sequence of Halorhabdus utahensis type strain (AX-2).</title>
        <authorList>
            <person name="Anderson I."/>
            <person name="Tindall B.J."/>
            <person name="Pomrenke H."/>
            <person name="Goker M."/>
            <person name="Lapidus A."/>
            <person name="Nolan M."/>
            <person name="Copeland A."/>
            <person name="Glavina Del Rio T."/>
            <person name="Chen F."/>
            <person name="Tice H."/>
            <person name="Cheng J.F."/>
            <person name="Lucas S."/>
            <person name="Chertkov O."/>
            <person name="Bruce D."/>
            <person name="Brettin T."/>
            <person name="Detter J.C."/>
            <person name="Han C."/>
            <person name="Goodwin L."/>
            <person name="Land M."/>
            <person name="Hauser L."/>
            <person name="Chang Y.J."/>
            <person name="Jeffries C.D."/>
            <person name="Pitluck S."/>
            <person name="Pati A."/>
            <person name="Mavromatis K."/>
            <person name="Ivanova N."/>
            <person name="Ovchinnikova G."/>
            <person name="Chen A."/>
            <person name="Palaniappan K."/>
            <person name="Chain P."/>
            <person name="Rohde M."/>
            <person name="Bristow J."/>
            <person name="Eisen J.A."/>
            <person name="Markowitz V."/>
            <person name="Hugenholtz P."/>
            <person name="Kyrpides N.C."/>
            <person name="Klenk H.P."/>
        </authorList>
    </citation>
    <scope>NUCLEOTIDE SEQUENCE [LARGE SCALE GENOMIC DNA]</scope>
    <source>
        <strain evidence="2">DSM 12940 / JCM 11049 / AX-2</strain>
    </source>
</reference>
<dbReference type="HOGENOM" id="CLU_1891365_0_0_2"/>
<protein>
    <recommendedName>
        <fullName evidence="3">PilT protein domain protein</fullName>
    </recommendedName>
</protein>
<dbReference type="OrthoDB" id="210968at2157"/>
<accession>C7NV74</accession>
<dbReference type="eggNOG" id="arCOG09072">
    <property type="taxonomic scope" value="Archaea"/>
</dbReference>
<name>C7NV74_HALUD</name>
<evidence type="ECO:0008006" key="3">
    <source>
        <dbReference type="Google" id="ProtNLM"/>
    </source>
</evidence>
<dbReference type="EMBL" id="CP001687">
    <property type="protein sequence ID" value="ACV11158.1"/>
    <property type="molecule type" value="Genomic_DNA"/>
</dbReference>
<keyword evidence="2" id="KW-1185">Reference proteome</keyword>
<proteinExistence type="predicted"/>
<sequence length="136" mass="14466">MAAVTRYTVDGVAMARYLVDRLPTAADDVFERAEQGIDVIEAPTVAVSEAIWTAVNKGTIAGVDVETTPNAVLRGLVNDGPVQVAPTDEQDLAVYGSLLDHHTLHDALLIGNHRVRGTEAIVTNDDAFAADDTVWA</sequence>
<dbReference type="SUPFAM" id="SSF88723">
    <property type="entry name" value="PIN domain-like"/>
    <property type="match status" value="1"/>
</dbReference>
<evidence type="ECO:0000313" key="2">
    <source>
        <dbReference type="Proteomes" id="UP000002071"/>
    </source>
</evidence>